<dbReference type="AlphaFoldDB" id="A0A0V0Z0T4"/>
<proteinExistence type="predicted"/>
<evidence type="ECO:0000256" key="1">
    <source>
        <dbReference type="SAM" id="MobiDB-lite"/>
    </source>
</evidence>
<feature type="compositionally biased region" description="Basic and acidic residues" evidence="1">
    <location>
        <begin position="91"/>
        <end position="102"/>
    </location>
</feature>
<dbReference type="Proteomes" id="UP000054783">
    <property type="component" value="Unassembled WGS sequence"/>
</dbReference>
<protein>
    <submittedName>
        <fullName evidence="2">Uncharacterized protein</fullName>
    </submittedName>
</protein>
<name>A0A0V0Z0T4_9BILA</name>
<evidence type="ECO:0000313" key="3">
    <source>
        <dbReference type="Proteomes" id="UP000054783"/>
    </source>
</evidence>
<feature type="non-terminal residue" evidence="2">
    <location>
        <position position="1"/>
    </location>
</feature>
<gene>
    <name evidence="2" type="ORF">T12_7483</name>
</gene>
<sequence length="188" mass="20642">IGARYSQLTRCERAAHWRFERATRRGGPARKRSHEDSGRTPRSPQEGGEPTRTASIDGDDGRRRRGTPAFSDRRECGGDVVNPRAPNPEAADGKRESGHAGIHESPSSAAREARVDRDTDLSQALGNAAHRGISYACRDRATRLDPSRAQEVSLPASPLQRGQRVRLQLGELQELHQVVFGLGPRPDL</sequence>
<accession>A0A0V0Z0T4</accession>
<dbReference type="EMBL" id="JYDQ01000917">
    <property type="protein sequence ID" value="KRY06153.1"/>
    <property type="molecule type" value="Genomic_DNA"/>
</dbReference>
<reference evidence="2 3" key="1">
    <citation type="submission" date="2015-01" db="EMBL/GenBank/DDBJ databases">
        <title>Evolution of Trichinella species and genotypes.</title>
        <authorList>
            <person name="Korhonen P.K."/>
            <person name="Edoardo P."/>
            <person name="Giuseppe L.R."/>
            <person name="Gasser R.B."/>
        </authorList>
    </citation>
    <scope>NUCLEOTIDE SEQUENCE [LARGE SCALE GENOMIC DNA]</scope>
    <source>
        <strain evidence="2">ISS2496</strain>
    </source>
</reference>
<keyword evidence="3" id="KW-1185">Reference proteome</keyword>
<feature type="region of interest" description="Disordered" evidence="1">
    <location>
        <begin position="16"/>
        <end position="117"/>
    </location>
</feature>
<organism evidence="2 3">
    <name type="scientific">Trichinella patagoniensis</name>
    <dbReference type="NCBI Taxonomy" id="990121"/>
    <lineage>
        <taxon>Eukaryota</taxon>
        <taxon>Metazoa</taxon>
        <taxon>Ecdysozoa</taxon>
        <taxon>Nematoda</taxon>
        <taxon>Enoplea</taxon>
        <taxon>Dorylaimia</taxon>
        <taxon>Trichinellida</taxon>
        <taxon>Trichinellidae</taxon>
        <taxon>Trichinella</taxon>
    </lineage>
</organism>
<comment type="caution">
    <text evidence="2">The sequence shown here is derived from an EMBL/GenBank/DDBJ whole genome shotgun (WGS) entry which is preliminary data.</text>
</comment>
<evidence type="ECO:0000313" key="2">
    <source>
        <dbReference type="EMBL" id="KRY06153.1"/>
    </source>
</evidence>